<evidence type="ECO:0000313" key="2">
    <source>
        <dbReference type="Proteomes" id="UP000245474"/>
    </source>
</evidence>
<protein>
    <submittedName>
        <fullName evidence="1">Uncharacterized protein</fullName>
    </submittedName>
</protein>
<dbReference type="AlphaFoldDB" id="A0A2U2MXM5"/>
<accession>A0A2U2MXM5</accession>
<organism evidence="1 2">
    <name type="scientific">Sediminicurvatus halobius</name>
    <dbReference type="NCBI Taxonomy" id="2182432"/>
    <lineage>
        <taxon>Bacteria</taxon>
        <taxon>Pseudomonadati</taxon>
        <taxon>Pseudomonadota</taxon>
        <taxon>Gammaproteobacteria</taxon>
        <taxon>Chromatiales</taxon>
        <taxon>Ectothiorhodospiraceae</taxon>
        <taxon>Sediminicurvatus</taxon>
    </lineage>
</organism>
<name>A0A2U2MXM5_9GAMM</name>
<dbReference type="Proteomes" id="UP000245474">
    <property type="component" value="Unassembled WGS sequence"/>
</dbReference>
<evidence type="ECO:0000313" key="1">
    <source>
        <dbReference type="EMBL" id="PWG61725.1"/>
    </source>
</evidence>
<keyword evidence="2" id="KW-1185">Reference proteome</keyword>
<gene>
    <name evidence="1" type="ORF">DEM34_14760</name>
</gene>
<dbReference type="EMBL" id="QFFI01000027">
    <property type="protein sequence ID" value="PWG61725.1"/>
    <property type="molecule type" value="Genomic_DNA"/>
</dbReference>
<reference evidence="1 2" key="1">
    <citation type="submission" date="2018-05" db="EMBL/GenBank/DDBJ databases">
        <title>Spiribacter halobius sp. nov., a moderately halophilic bacterium isolated from marine solar saltern.</title>
        <authorList>
            <person name="Zheng W.-S."/>
            <person name="Lu D.-C."/>
            <person name="Du Z.-J."/>
        </authorList>
    </citation>
    <scope>NUCLEOTIDE SEQUENCE [LARGE SCALE GENOMIC DNA]</scope>
    <source>
        <strain evidence="1 2">E85</strain>
    </source>
</reference>
<dbReference type="OrthoDB" id="9802944at2"/>
<dbReference type="RefSeq" id="WP_109679597.1">
    <property type="nucleotide sequence ID" value="NZ_CP086615.1"/>
</dbReference>
<comment type="caution">
    <text evidence="1">The sequence shown here is derived from an EMBL/GenBank/DDBJ whole genome shotgun (WGS) entry which is preliminary data.</text>
</comment>
<sequence length="178" mass="19968">MSIDSDLARSTEARHGADVATLVRRCIADGLSQSQACGRLGVPRGTVGRWAKMLGIRWVPRRDLQVAALRRQSARNTYRWVEIDGERITIGELHRRTGIALTTLRMRYDAGLRGRALTRRPGRQGKAPAHYHLGIGERDWRIILEHAEQHGPKTTANRLGIPLGAIQAMRRGDVWRVA</sequence>
<proteinExistence type="predicted"/>